<evidence type="ECO:0000313" key="1">
    <source>
        <dbReference type="EMBL" id="EFA22602.1"/>
    </source>
</evidence>
<sequence>MHSHGQPYGGIGNTLGCSHGGRCLPQTLVTTKALQINPRQRFLDVC</sequence>
<dbReference type="EMBL" id="ABXB03000003">
    <property type="protein sequence ID" value="EFA22602.1"/>
    <property type="molecule type" value="Genomic_DNA"/>
</dbReference>
<dbReference type="STRING" id="561180.BIFGAL_03628"/>
<organism evidence="1 2">
    <name type="scientific">Bifidobacterium gallicum DSM 20093 = LMG 11596</name>
    <dbReference type="NCBI Taxonomy" id="561180"/>
    <lineage>
        <taxon>Bacteria</taxon>
        <taxon>Bacillati</taxon>
        <taxon>Actinomycetota</taxon>
        <taxon>Actinomycetes</taxon>
        <taxon>Bifidobacteriales</taxon>
        <taxon>Bifidobacteriaceae</taxon>
        <taxon>Bifidobacterium</taxon>
    </lineage>
</organism>
<evidence type="ECO:0000313" key="2">
    <source>
        <dbReference type="Proteomes" id="UP000003656"/>
    </source>
</evidence>
<proteinExistence type="predicted"/>
<protein>
    <submittedName>
        <fullName evidence="1">Uncharacterized protein</fullName>
    </submittedName>
</protein>
<name>D1NUV2_9BIFI</name>
<dbReference type="AlphaFoldDB" id="D1NUV2"/>
<accession>D1NUV2</accession>
<comment type="caution">
    <text evidence="1">The sequence shown here is derived from an EMBL/GenBank/DDBJ whole genome shotgun (WGS) entry which is preliminary data.</text>
</comment>
<reference evidence="1 2" key="1">
    <citation type="submission" date="2009-11" db="EMBL/GenBank/DDBJ databases">
        <authorList>
            <person name="Weinstock G."/>
            <person name="Sodergren E."/>
            <person name="Clifton S."/>
            <person name="Fulton L."/>
            <person name="Fulton B."/>
            <person name="Courtney L."/>
            <person name="Fronick C."/>
            <person name="Harrison M."/>
            <person name="Strong C."/>
            <person name="Farmer C."/>
            <person name="Delahaunty K."/>
            <person name="Markovic C."/>
            <person name="Hall O."/>
            <person name="Minx P."/>
            <person name="Tomlinson C."/>
            <person name="Mitreva M."/>
            <person name="Nelson J."/>
            <person name="Hou S."/>
            <person name="Wollam A."/>
            <person name="Pepin K.H."/>
            <person name="Johnson M."/>
            <person name="Bhonagiri V."/>
            <person name="Nash W.E."/>
            <person name="Warren W."/>
            <person name="Chinwalla A."/>
            <person name="Mardis E.R."/>
            <person name="Wilson R.K."/>
        </authorList>
    </citation>
    <scope>NUCLEOTIDE SEQUENCE [LARGE SCALE GENOMIC DNA]</scope>
    <source>
        <strain evidence="1 2">DSM 20093</strain>
    </source>
</reference>
<dbReference type="Proteomes" id="UP000003656">
    <property type="component" value="Unassembled WGS sequence"/>
</dbReference>
<gene>
    <name evidence="1" type="ORF">BIFGAL_03628</name>
</gene>